<dbReference type="SUPFAM" id="SSF143011">
    <property type="entry name" value="RelE-like"/>
    <property type="match status" value="1"/>
</dbReference>
<dbReference type="Proteomes" id="UP000176377">
    <property type="component" value="Unassembled WGS sequence"/>
</dbReference>
<organism evidence="1 2">
    <name type="scientific">Candidatus Kaiserbacteria bacterium RIFCSPHIGHO2_01_FULL_56_24</name>
    <dbReference type="NCBI Taxonomy" id="1798487"/>
    <lineage>
        <taxon>Bacteria</taxon>
        <taxon>Candidatus Kaiseribacteriota</taxon>
    </lineage>
</organism>
<proteinExistence type="predicted"/>
<dbReference type="EMBL" id="MFLA01000004">
    <property type="protein sequence ID" value="OGG60627.1"/>
    <property type="molecule type" value="Genomic_DNA"/>
</dbReference>
<dbReference type="Gene3D" id="3.30.2310.20">
    <property type="entry name" value="RelE-like"/>
    <property type="match status" value="1"/>
</dbReference>
<evidence type="ECO:0000313" key="1">
    <source>
        <dbReference type="EMBL" id="OGG60627.1"/>
    </source>
</evidence>
<evidence type="ECO:0000313" key="2">
    <source>
        <dbReference type="Proteomes" id="UP000176377"/>
    </source>
</evidence>
<dbReference type="InterPro" id="IPR035093">
    <property type="entry name" value="RelE/ParE_toxin_dom_sf"/>
</dbReference>
<gene>
    <name evidence="1" type="ORF">A2765_03555</name>
</gene>
<name>A0A1F6DH41_9BACT</name>
<evidence type="ECO:0008006" key="3">
    <source>
        <dbReference type="Google" id="ProtNLM"/>
    </source>
</evidence>
<comment type="caution">
    <text evidence="1">The sequence shown here is derived from an EMBL/GenBank/DDBJ whole genome shotgun (WGS) entry which is preliminary data.</text>
</comment>
<accession>A0A1F6DH41</accession>
<dbReference type="AlphaFoldDB" id="A0A1F6DH41"/>
<protein>
    <recommendedName>
        <fullName evidence="3">Plasmid stabilization protein</fullName>
    </recommendedName>
</protein>
<reference evidence="1 2" key="1">
    <citation type="journal article" date="2016" name="Nat. Commun.">
        <title>Thousands of microbial genomes shed light on interconnected biogeochemical processes in an aquifer system.</title>
        <authorList>
            <person name="Anantharaman K."/>
            <person name="Brown C.T."/>
            <person name="Hug L.A."/>
            <person name="Sharon I."/>
            <person name="Castelle C.J."/>
            <person name="Probst A.J."/>
            <person name="Thomas B.C."/>
            <person name="Singh A."/>
            <person name="Wilkins M.J."/>
            <person name="Karaoz U."/>
            <person name="Brodie E.L."/>
            <person name="Williams K.H."/>
            <person name="Hubbard S.S."/>
            <person name="Banfield J.F."/>
        </authorList>
    </citation>
    <scope>NUCLEOTIDE SEQUENCE [LARGE SCALE GENOMIC DNA]</scope>
</reference>
<sequence>MRLTVEYSSRFIRTVRKIDTDLQGEIVERVELLKDSDNHKRLKVHKLTGKLKGIWSFSVNYRIRITFSKQKKDVFVLETIGTHDEVY</sequence>